<evidence type="ECO:0000256" key="5">
    <source>
        <dbReference type="SAM" id="SignalP"/>
    </source>
</evidence>
<dbReference type="OrthoDB" id="7365807at2"/>
<protein>
    <submittedName>
        <fullName evidence="7">Cytochrome c</fullName>
    </submittedName>
</protein>
<feature type="signal peptide" evidence="5">
    <location>
        <begin position="1"/>
        <end position="24"/>
    </location>
</feature>
<evidence type="ECO:0000313" key="8">
    <source>
        <dbReference type="Proteomes" id="UP000287447"/>
    </source>
</evidence>
<dbReference type="PROSITE" id="PS51007">
    <property type="entry name" value="CYTC"/>
    <property type="match status" value="1"/>
</dbReference>
<keyword evidence="1 4" id="KW-0349">Heme</keyword>
<evidence type="ECO:0000256" key="1">
    <source>
        <dbReference type="ARBA" id="ARBA00022617"/>
    </source>
</evidence>
<evidence type="ECO:0000313" key="7">
    <source>
        <dbReference type="EMBL" id="RVU34087.1"/>
    </source>
</evidence>
<evidence type="ECO:0000256" key="2">
    <source>
        <dbReference type="ARBA" id="ARBA00022723"/>
    </source>
</evidence>
<dbReference type="Pfam" id="PF00034">
    <property type="entry name" value="Cytochrom_C"/>
    <property type="match status" value="1"/>
</dbReference>
<feature type="domain" description="Cytochrome c" evidence="6">
    <location>
        <begin position="26"/>
        <end position="122"/>
    </location>
</feature>
<keyword evidence="3 4" id="KW-0408">Iron</keyword>
<evidence type="ECO:0000256" key="3">
    <source>
        <dbReference type="ARBA" id="ARBA00023004"/>
    </source>
</evidence>
<evidence type="ECO:0000259" key="6">
    <source>
        <dbReference type="PROSITE" id="PS51007"/>
    </source>
</evidence>
<dbReference type="Proteomes" id="UP000287447">
    <property type="component" value="Unassembled WGS sequence"/>
</dbReference>
<reference evidence="8" key="1">
    <citation type="submission" date="2019-01" db="EMBL/GenBank/DDBJ databases">
        <title>Gri0909 isolated from a small marine red alga.</title>
        <authorList>
            <person name="Kim J."/>
            <person name="Jeong S.E."/>
            <person name="Jeon C.O."/>
        </authorList>
    </citation>
    <scope>NUCLEOTIDE SEQUENCE [LARGE SCALE GENOMIC DNA]</scope>
    <source>
        <strain evidence="8">Gri0909</strain>
    </source>
</reference>
<dbReference type="Gene3D" id="1.10.760.10">
    <property type="entry name" value="Cytochrome c-like domain"/>
    <property type="match status" value="1"/>
</dbReference>
<proteinExistence type="predicted"/>
<feature type="chain" id="PRO_5019475658" evidence="5">
    <location>
        <begin position="25"/>
        <end position="124"/>
    </location>
</feature>
<dbReference type="GO" id="GO:0009055">
    <property type="term" value="F:electron transfer activity"/>
    <property type="evidence" value="ECO:0007669"/>
    <property type="project" value="InterPro"/>
</dbReference>
<dbReference type="RefSeq" id="WP_127768117.1">
    <property type="nucleotide sequence ID" value="NZ_SADE01000004.1"/>
</dbReference>
<keyword evidence="5" id="KW-0732">Signal</keyword>
<name>A0A437QHQ9_9PROT</name>
<comment type="caution">
    <text evidence="7">The sequence shown here is derived from an EMBL/GenBank/DDBJ whole genome shotgun (WGS) entry which is preliminary data.</text>
</comment>
<dbReference type="InterPro" id="IPR009056">
    <property type="entry name" value="Cyt_c-like_dom"/>
</dbReference>
<dbReference type="SUPFAM" id="SSF46626">
    <property type="entry name" value="Cytochrome c"/>
    <property type="match status" value="1"/>
</dbReference>
<organism evidence="7 8">
    <name type="scientific">Hwanghaeella grinnelliae</name>
    <dbReference type="NCBI Taxonomy" id="2500179"/>
    <lineage>
        <taxon>Bacteria</taxon>
        <taxon>Pseudomonadati</taxon>
        <taxon>Pseudomonadota</taxon>
        <taxon>Alphaproteobacteria</taxon>
        <taxon>Rhodospirillales</taxon>
        <taxon>Rhodospirillaceae</taxon>
        <taxon>Hwanghaeella</taxon>
    </lineage>
</organism>
<gene>
    <name evidence="7" type="ORF">EOI86_23515</name>
</gene>
<sequence length="124" mass="13739">MRRILAVLCGLAFIFWLPAGNAPASDLNAAGKRVAEEHCSRCHVVGEANRMGGIGSTPSFALLRRMRDWEERYSSFFARNPHPSVITVNGLSEARTLPPNAVPITLTEQQVDALMIYVRNMKVE</sequence>
<evidence type="ECO:0000256" key="4">
    <source>
        <dbReference type="PROSITE-ProRule" id="PRU00433"/>
    </source>
</evidence>
<accession>A0A437QHQ9</accession>
<dbReference type="EMBL" id="SADE01000004">
    <property type="protein sequence ID" value="RVU34087.1"/>
    <property type="molecule type" value="Genomic_DNA"/>
</dbReference>
<dbReference type="InterPro" id="IPR036909">
    <property type="entry name" value="Cyt_c-like_dom_sf"/>
</dbReference>
<dbReference type="GO" id="GO:0020037">
    <property type="term" value="F:heme binding"/>
    <property type="evidence" value="ECO:0007669"/>
    <property type="project" value="InterPro"/>
</dbReference>
<keyword evidence="8" id="KW-1185">Reference proteome</keyword>
<dbReference type="GO" id="GO:0046872">
    <property type="term" value="F:metal ion binding"/>
    <property type="evidence" value="ECO:0007669"/>
    <property type="project" value="UniProtKB-KW"/>
</dbReference>
<dbReference type="AlphaFoldDB" id="A0A437QHQ9"/>
<keyword evidence="2 4" id="KW-0479">Metal-binding</keyword>